<gene>
    <name evidence="3" type="ORF">LSP00402_LOCUS9414</name>
</gene>
<dbReference type="AlphaFoldDB" id="A0A7S2TRA9"/>
<accession>A0A7S2TRA9</accession>
<dbReference type="InterPro" id="IPR036273">
    <property type="entry name" value="CRAL/TRIO_N_dom_sf"/>
</dbReference>
<feature type="region of interest" description="Disordered" evidence="1">
    <location>
        <begin position="1"/>
        <end position="21"/>
    </location>
</feature>
<dbReference type="PROSITE" id="PS50191">
    <property type="entry name" value="CRAL_TRIO"/>
    <property type="match status" value="1"/>
</dbReference>
<dbReference type="InterPro" id="IPR036865">
    <property type="entry name" value="CRAL-TRIO_dom_sf"/>
</dbReference>
<dbReference type="Pfam" id="PF03765">
    <property type="entry name" value="CRAL_TRIO_N"/>
    <property type="match status" value="1"/>
</dbReference>
<protein>
    <recommendedName>
        <fullName evidence="2">CRAL-TRIO domain-containing protein</fullName>
    </recommendedName>
</protein>
<proteinExistence type="predicted"/>
<reference evidence="3" key="1">
    <citation type="submission" date="2021-01" db="EMBL/GenBank/DDBJ databases">
        <authorList>
            <person name="Corre E."/>
            <person name="Pelletier E."/>
            <person name="Niang G."/>
            <person name="Scheremetjew M."/>
            <person name="Finn R."/>
            <person name="Kale V."/>
            <person name="Holt S."/>
            <person name="Cochrane G."/>
            <person name="Meng A."/>
            <person name="Brown T."/>
            <person name="Cohen L."/>
        </authorList>
    </citation>
    <scope>NUCLEOTIDE SEQUENCE</scope>
    <source>
        <strain evidence="3">CCMP622</strain>
    </source>
</reference>
<dbReference type="InterPro" id="IPR011074">
    <property type="entry name" value="CRAL/TRIO_N_dom"/>
</dbReference>
<evidence type="ECO:0000313" key="3">
    <source>
        <dbReference type="EMBL" id="CAD9762954.1"/>
    </source>
</evidence>
<dbReference type="Pfam" id="PF00650">
    <property type="entry name" value="CRAL_TRIO"/>
    <property type="match status" value="1"/>
</dbReference>
<dbReference type="InterPro" id="IPR001251">
    <property type="entry name" value="CRAL-TRIO_dom"/>
</dbReference>
<dbReference type="CDD" id="cd00170">
    <property type="entry name" value="SEC14"/>
    <property type="match status" value="1"/>
</dbReference>
<dbReference type="SUPFAM" id="SSF52087">
    <property type="entry name" value="CRAL/TRIO domain"/>
    <property type="match status" value="1"/>
</dbReference>
<evidence type="ECO:0000256" key="1">
    <source>
        <dbReference type="SAM" id="MobiDB-lite"/>
    </source>
</evidence>
<evidence type="ECO:0000259" key="2">
    <source>
        <dbReference type="PROSITE" id="PS50191"/>
    </source>
</evidence>
<dbReference type="Gene3D" id="3.40.525.10">
    <property type="entry name" value="CRAL-TRIO lipid binding domain"/>
    <property type="match status" value="1"/>
</dbReference>
<feature type="domain" description="CRAL-TRIO" evidence="2">
    <location>
        <begin position="118"/>
        <end position="265"/>
    </location>
</feature>
<dbReference type="SUPFAM" id="SSF46938">
    <property type="entry name" value="CRAL/TRIO N-terminal domain"/>
    <property type="match status" value="1"/>
</dbReference>
<dbReference type="SMART" id="SM00516">
    <property type="entry name" value="SEC14"/>
    <property type="match status" value="1"/>
</dbReference>
<dbReference type="InterPro" id="IPR052578">
    <property type="entry name" value="PI_Transfer_CRAL-TRIO"/>
</dbReference>
<name>A0A7S2TRA9_9EUKA</name>
<dbReference type="SMART" id="SM01100">
    <property type="entry name" value="CRAL_TRIO_N"/>
    <property type="match status" value="1"/>
</dbReference>
<dbReference type="EMBL" id="HBHP01015169">
    <property type="protein sequence ID" value="CAD9762954.1"/>
    <property type="molecule type" value="Transcribed_RNA"/>
</dbReference>
<dbReference type="PANTHER" id="PTHR45824:SF29">
    <property type="entry name" value="GH16843P"/>
    <property type="match status" value="1"/>
</dbReference>
<organism evidence="3">
    <name type="scientific">Lotharella oceanica</name>
    <dbReference type="NCBI Taxonomy" id="641309"/>
    <lineage>
        <taxon>Eukaryota</taxon>
        <taxon>Sar</taxon>
        <taxon>Rhizaria</taxon>
        <taxon>Cercozoa</taxon>
        <taxon>Chlorarachniophyceae</taxon>
        <taxon>Lotharella</taxon>
    </lineage>
</organism>
<sequence>MFSSLFGSTPEEDGKKKEKSCMSVEGGQIQPILEEMSQKEKEALNKFSELAEEKKYKAEPNHPMDTVTFVRFLIANKFNIKNATSQLEATLKFREEANPFKITPKDCQISIKQGTWRYCGFSKTGASVIKITVEKWRPGEYTVDEHQNLFLFYLEQALHQTKDNYQFICLFDMHGWSLQHTSMRMIFRMAHLLQKYYPERLCKAFLVNTPFLFNATWKVIKGVLDARTVSKVQFLSEDEATDVLLKYISKETLEKKYGGEHEPYKSYVEETKQSSQE</sequence>
<dbReference type="PANTHER" id="PTHR45824">
    <property type="entry name" value="GH16843P"/>
    <property type="match status" value="1"/>
</dbReference>
<dbReference type="GO" id="GO:0008526">
    <property type="term" value="F:phosphatidylinositol transfer activity"/>
    <property type="evidence" value="ECO:0007669"/>
    <property type="project" value="TreeGrafter"/>
</dbReference>